<dbReference type="EMBL" id="HE965806">
    <property type="protein sequence ID" value="CCJ53208.1"/>
    <property type="molecule type" value="Genomic_DNA"/>
</dbReference>
<sequence>MSGFFKPRMGHFVMYDQIGRIHQATKGQAHRTQADARSMGLQVLEVDDLYSPDHYMVVDGKVVPRPASPITRRGVVLSGVPATPEAPADLMIGQDGYYEVTDSRVELEFGEEGSHQITVKRWPYKDWVGTIEHAEDQL</sequence>
<proteinExistence type="predicted"/>
<dbReference type="RefSeq" id="WP_003813398.1">
    <property type="nucleotide sequence ID" value="NC_019382.1"/>
</dbReference>
<dbReference type="OrthoDB" id="8689135at2"/>
<evidence type="ECO:0000313" key="1">
    <source>
        <dbReference type="EMBL" id="CCJ53208.1"/>
    </source>
</evidence>
<reference evidence="1 2" key="1">
    <citation type="journal article" date="2012" name="BMC Genomics">
        <title>Comparative genomics of the classical Bordetella subspecies: the evolution and exchange of virulence-associated diversity amongst closely related pathogens.</title>
        <authorList>
            <person name="Park J."/>
            <person name="Zhang Y."/>
            <person name="Buboltz A.M."/>
            <person name="Zhang X."/>
            <person name="Schuster S.C."/>
            <person name="Ahuja U."/>
            <person name="Liu M."/>
            <person name="Miller J.F."/>
            <person name="Sebaihia M."/>
            <person name="Bentley S.D."/>
            <person name="Parkhill J."/>
            <person name="Harvill E.T."/>
        </authorList>
    </citation>
    <scope>NUCLEOTIDE SEQUENCE [LARGE SCALE GENOMIC DNA]</scope>
    <source>
        <strain evidence="1 2">253</strain>
    </source>
</reference>
<dbReference type="AlphaFoldDB" id="A0A0C6P4S1"/>
<gene>
    <name evidence="1" type="ORF">BN112_1290</name>
</gene>
<organism evidence="1 2">
    <name type="scientific">Bordetella bronchiseptica 253</name>
    <dbReference type="NCBI Taxonomy" id="568707"/>
    <lineage>
        <taxon>Bacteria</taxon>
        <taxon>Pseudomonadati</taxon>
        <taxon>Pseudomonadota</taxon>
        <taxon>Betaproteobacteria</taxon>
        <taxon>Burkholderiales</taxon>
        <taxon>Alcaligenaceae</taxon>
        <taxon>Bordetella</taxon>
    </lineage>
</organism>
<dbReference type="Proteomes" id="UP000007564">
    <property type="component" value="Chromosome"/>
</dbReference>
<protein>
    <submittedName>
        <fullName evidence="1">Uncharacterized protein</fullName>
    </submittedName>
</protein>
<dbReference type="HOGENOM" id="CLU_1851283_0_0_4"/>
<accession>A0A0C6P4S1</accession>
<evidence type="ECO:0000313" key="2">
    <source>
        <dbReference type="Proteomes" id="UP000007564"/>
    </source>
</evidence>
<dbReference type="KEGG" id="bbh:BN112_1290"/>
<name>A0A0C6P4S1_BORBO</name>